<dbReference type="NCBIfam" id="TIGR01726">
    <property type="entry name" value="HEQRo_perm_3TM"/>
    <property type="match status" value="1"/>
</dbReference>
<dbReference type="SUPFAM" id="SSF161098">
    <property type="entry name" value="MetI-like"/>
    <property type="match status" value="1"/>
</dbReference>
<keyword evidence="12" id="KW-1185">Reference proteome</keyword>
<keyword evidence="8 9" id="KW-0472">Membrane</keyword>
<sequence>MKFDPIYMFTVVMPQLIWALPLTLLLTISSSVIGNICAVPVALARLSPNPLLWIPARTFIFMMRGTPFLIQLYFIYYGLGQLIPGWMMRGYPFLKDGIYYAIFALSLNTAGYTGEILRGAILAVPHGEIEAARAFGMNRFQVFWRITLPRAVRICLPTMSSETILLLKATSIASLVTVYEVMGTATTIRVDTYRVYDTLIGAGIVYFVTVYFLTRGLNWVERRLNKDRLAIPVSGKPLSAQA</sequence>
<dbReference type="CDD" id="cd06261">
    <property type="entry name" value="TM_PBP2"/>
    <property type="match status" value="1"/>
</dbReference>
<protein>
    <submittedName>
        <fullName evidence="11">ABC transporter permease subunit</fullName>
    </submittedName>
</protein>
<reference evidence="11 12" key="1">
    <citation type="journal article" date="2013" name="Antonie Van Leeuwenhoek">
        <title>Dongia rigui sp. nov., isolated from freshwater of a large wetland in Korea.</title>
        <authorList>
            <person name="Baik K.S."/>
            <person name="Hwang Y.M."/>
            <person name="Choi J.S."/>
            <person name="Kwon J."/>
            <person name="Seong C.N."/>
        </authorList>
    </citation>
    <scope>NUCLEOTIDE SEQUENCE [LARGE SCALE GENOMIC DNA]</scope>
    <source>
        <strain evidence="11 12">04SU4-P</strain>
    </source>
</reference>
<comment type="caution">
    <text evidence="11">The sequence shown here is derived from an EMBL/GenBank/DDBJ whole genome shotgun (WGS) entry which is preliminary data.</text>
</comment>
<evidence type="ECO:0000256" key="6">
    <source>
        <dbReference type="ARBA" id="ARBA00022692"/>
    </source>
</evidence>
<comment type="similarity">
    <text evidence="2">Belongs to the binding-protein-dependent transport system permease family. HisMQ subfamily.</text>
</comment>
<keyword evidence="3 9" id="KW-0813">Transport</keyword>
<dbReference type="Pfam" id="PF00528">
    <property type="entry name" value="BPD_transp_1"/>
    <property type="match status" value="1"/>
</dbReference>
<evidence type="ECO:0000259" key="10">
    <source>
        <dbReference type="PROSITE" id="PS50928"/>
    </source>
</evidence>
<feature type="transmembrane region" description="Helical" evidence="9">
    <location>
        <begin position="194"/>
        <end position="213"/>
    </location>
</feature>
<evidence type="ECO:0000256" key="3">
    <source>
        <dbReference type="ARBA" id="ARBA00022448"/>
    </source>
</evidence>
<keyword evidence="7 9" id="KW-1133">Transmembrane helix</keyword>
<dbReference type="InterPro" id="IPR043429">
    <property type="entry name" value="ArtM/GltK/GlnP/TcyL/YhdX-like"/>
</dbReference>
<evidence type="ECO:0000256" key="4">
    <source>
        <dbReference type="ARBA" id="ARBA00022475"/>
    </source>
</evidence>
<name>A0ABU5DVF5_9PROT</name>
<keyword evidence="5" id="KW-0997">Cell inner membrane</keyword>
<dbReference type="Proteomes" id="UP001271769">
    <property type="component" value="Unassembled WGS sequence"/>
</dbReference>
<evidence type="ECO:0000256" key="1">
    <source>
        <dbReference type="ARBA" id="ARBA00004429"/>
    </source>
</evidence>
<evidence type="ECO:0000313" key="12">
    <source>
        <dbReference type="Proteomes" id="UP001271769"/>
    </source>
</evidence>
<dbReference type="PANTHER" id="PTHR30614:SF10">
    <property type="entry name" value="ARGININE ABC TRANSPORTER PERMEASE PROTEIN ARTM"/>
    <property type="match status" value="1"/>
</dbReference>
<evidence type="ECO:0000256" key="7">
    <source>
        <dbReference type="ARBA" id="ARBA00022989"/>
    </source>
</evidence>
<dbReference type="InterPro" id="IPR035906">
    <property type="entry name" value="MetI-like_sf"/>
</dbReference>
<feature type="domain" description="ABC transmembrane type-1" evidence="10">
    <location>
        <begin position="20"/>
        <end position="217"/>
    </location>
</feature>
<evidence type="ECO:0000256" key="2">
    <source>
        <dbReference type="ARBA" id="ARBA00010072"/>
    </source>
</evidence>
<feature type="transmembrane region" description="Helical" evidence="9">
    <location>
        <begin position="58"/>
        <end position="79"/>
    </location>
</feature>
<evidence type="ECO:0000256" key="9">
    <source>
        <dbReference type="RuleBase" id="RU363032"/>
    </source>
</evidence>
<keyword evidence="4" id="KW-1003">Cell membrane</keyword>
<comment type="subcellular location">
    <subcellularLocation>
        <location evidence="1">Cell inner membrane</location>
        <topology evidence="1">Multi-pass membrane protein</topology>
    </subcellularLocation>
    <subcellularLocation>
        <location evidence="9">Cell membrane</location>
        <topology evidence="9">Multi-pass membrane protein</topology>
    </subcellularLocation>
</comment>
<dbReference type="InterPro" id="IPR010065">
    <property type="entry name" value="AA_ABC_transptr_permease_3TM"/>
</dbReference>
<dbReference type="Gene3D" id="1.10.3720.10">
    <property type="entry name" value="MetI-like"/>
    <property type="match status" value="1"/>
</dbReference>
<evidence type="ECO:0000256" key="5">
    <source>
        <dbReference type="ARBA" id="ARBA00022519"/>
    </source>
</evidence>
<proteinExistence type="inferred from homology"/>
<keyword evidence="6 9" id="KW-0812">Transmembrane</keyword>
<dbReference type="PANTHER" id="PTHR30614">
    <property type="entry name" value="MEMBRANE COMPONENT OF AMINO ACID ABC TRANSPORTER"/>
    <property type="match status" value="1"/>
</dbReference>
<accession>A0ABU5DVF5</accession>
<evidence type="ECO:0000256" key="8">
    <source>
        <dbReference type="ARBA" id="ARBA00023136"/>
    </source>
</evidence>
<feature type="transmembrane region" description="Helical" evidence="9">
    <location>
        <begin position="163"/>
        <end position="182"/>
    </location>
</feature>
<organism evidence="11 12">
    <name type="scientific">Dongia rigui</name>
    <dbReference type="NCBI Taxonomy" id="940149"/>
    <lineage>
        <taxon>Bacteria</taxon>
        <taxon>Pseudomonadati</taxon>
        <taxon>Pseudomonadota</taxon>
        <taxon>Alphaproteobacteria</taxon>
        <taxon>Rhodospirillales</taxon>
        <taxon>Dongiaceae</taxon>
        <taxon>Dongia</taxon>
    </lineage>
</organism>
<dbReference type="RefSeq" id="WP_320499680.1">
    <property type="nucleotide sequence ID" value="NZ_JAXCLX010000001.1"/>
</dbReference>
<evidence type="ECO:0000313" key="11">
    <source>
        <dbReference type="EMBL" id="MDY0871270.1"/>
    </source>
</evidence>
<dbReference type="InterPro" id="IPR000515">
    <property type="entry name" value="MetI-like"/>
</dbReference>
<dbReference type="EMBL" id="JAXCLX010000001">
    <property type="protein sequence ID" value="MDY0871270.1"/>
    <property type="molecule type" value="Genomic_DNA"/>
</dbReference>
<dbReference type="PROSITE" id="PS50928">
    <property type="entry name" value="ABC_TM1"/>
    <property type="match status" value="1"/>
</dbReference>
<gene>
    <name evidence="11" type="ORF">SMD31_05035</name>
</gene>